<evidence type="ECO:0000313" key="1">
    <source>
        <dbReference type="EMBL" id="ORY10901.1"/>
    </source>
</evidence>
<proteinExistence type="predicted"/>
<organism evidence="1 2">
    <name type="scientific">Clohesyomyces aquaticus</name>
    <dbReference type="NCBI Taxonomy" id="1231657"/>
    <lineage>
        <taxon>Eukaryota</taxon>
        <taxon>Fungi</taxon>
        <taxon>Dikarya</taxon>
        <taxon>Ascomycota</taxon>
        <taxon>Pezizomycotina</taxon>
        <taxon>Dothideomycetes</taxon>
        <taxon>Pleosporomycetidae</taxon>
        <taxon>Pleosporales</taxon>
        <taxon>Lindgomycetaceae</taxon>
        <taxon>Clohesyomyces</taxon>
    </lineage>
</organism>
<accession>A0A1Y1ZKW3</accession>
<gene>
    <name evidence="1" type="ORF">BCR34DRAFT_339062</name>
</gene>
<dbReference type="Proteomes" id="UP000193144">
    <property type="component" value="Unassembled WGS sequence"/>
</dbReference>
<dbReference type="EMBL" id="MCFA01000067">
    <property type="protein sequence ID" value="ORY10901.1"/>
    <property type="molecule type" value="Genomic_DNA"/>
</dbReference>
<name>A0A1Y1ZKW3_9PLEO</name>
<keyword evidence="2" id="KW-1185">Reference proteome</keyword>
<protein>
    <submittedName>
        <fullName evidence="1">Uncharacterized protein</fullName>
    </submittedName>
</protein>
<dbReference type="AlphaFoldDB" id="A0A1Y1ZKW3"/>
<sequence length="83" mass="9637">MCQFYPRIGILLLAASVSIFLDLRLSIRCRYGLGCVCLPSRLLWECDFYLLGWGWSYWSWCTAVYELLSKTASEFVIVGVWVE</sequence>
<comment type="caution">
    <text evidence="1">The sequence shown here is derived from an EMBL/GenBank/DDBJ whole genome shotgun (WGS) entry which is preliminary data.</text>
</comment>
<evidence type="ECO:0000313" key="2">
    <source>
        <dbReference type="Proteomes" id="UP000193144"/>
    </source>
</evidence>
<reference evidence="1 2" key="1">
    <citation type="submission" date="2016-07" db="EMBL/GenBank/DDBJ databases">
        <title>Pervasive Adenine N6-methylation of Active Genes in Fungi.</title>
        <authorList>
            <consortium name="DOE Joint Genome Institute"/>
            <person name="Mondo S.J."/>
            <person name="Dannebaum R.O."/>
            <person name="Kuo R.C."/>
            <person name="Labutti K."/>
            <person name="Haridas S."/>
            <person name="Kuo A."/>
            <person name="Salamov A."/>
            <person name="Ahrendt S.R."/>
            <person name="Lipzen A."/>
            <person name="Sullivan W."/>
            <person name="Andreopoulos W.B."/>
            <person name="Clum A."/>
            <person name="Lindquist E."/>
            <person name="Daum C."/>
            <person name="Ramamoorthy G.K."/>
            <person name="Gryganskyi A."/>
            <person name="Culley D."/>
            <person name="Magnuson J.K."/>
            <person name="James T.Y."/>
            <person name="O'Malley M.A."/>
            <person name="Stajich J.E."/>
            <person name="Spatafora J.W."/>
            <person name="Visel A."/>
            <person name="Grigoriev I.V."/>
        </authorList>
    </citation>
    <scope>NUCLEOTIDE SEQUENCE [LARGE SCALE GENOMIC DNA]</scope>
    <source>
        <strain evidence="1 2">CBS 115471</strain>
    </source>
</reference>